<accession>A0AA48I8E2</accession>
<feature type="domain" description="PIN" evidence="1">
    <location>
        <begin position="6"/>
        <end position="122"/>
    </location>
</feature>
<evidence type="ECO:0000313" key="2">
    <source>
        <dbReference type="EMBL" id="BED91988.1"/>
    </source>
</evidence>
<dbReference type="InterPro" id="IPR002716">
    <property type="entry name" value="PIN_dom"/>
</dbReference>
<gene>
    <name evidence="2" type="ORF">CfP315_0550</name>
</gene>
<dbReference type="KEGG" id="ips:CfP315_0550"/>
<protein>
    <submittedName>
        <fullName evidence="2">Type II toxin-antitoxin system VapC family toxin</fullName>
    </submittedName>
</protein>
<organism evidence="2">
    <name type="scientific">Candidatus Improbicoccus pseudotrichonymphae</name>
    <dbReference type="NCBI Taxonomy" id="3033792"/>
    <lineage>
        <taxon>Bacteria</taxon>
        <taxon>Bacillati</taxon>
        <taxon>Bacillota</taxon>
        <taxon>Clostridia</taxon>
        <taxon>Candidatus Improbicoccus</taxon>
    </lineage>
</organism>
<reference evidence="2" key="1">
    <citation type="journal article" date="2023" name="ISME J.">
        <title>Emergence of putative energy parasites within Clostridia revealed by genome analysis of a novel endosymbiotic clade.</title>
        <authorList>
            <person name="Takahashi K."/>
            <person name="Kuwahara H."/>
            <person name="Horikawa Y."/>
            <person name="Izawa K."/>
            <person name="Kato D."/>
            <person name="Inagaki T."/>
            <person name="Yuki M."/>
            <person name="Ohkuma M."/>
            <person name="Hongoh Y."/>
        </authorList>
    </citation>
    <scope>NUCLEOTIDE SEQUENCE</scope>
    <source>
        <strain evidence="2">CfP3-15</strain>
    </source>
</reference>
<dbReference type="InterPro" id="IPR029060">
    <property type="entry name" value="PIN-like_dom_sf"/>
</dbReference>
<dbReference type="Pfam" id="PF13470">
    <property type="entry name" value="PIN_3"/>
    <property type="match status" value="1"/>
</dbReference>
<dbReference type="AlphaFoldDB" id="A0AA48I8E2"/>
<dbReference type="Proteomes" id="UP001337580">
    <property type="component" value="Chromosome"/>
</dbReference>
<sequence length="159" mass="18414">MGKLKIYLDTSVISHLNAEDTPEKMQDTLKFWENVKSNKFDVFISEKTLVEIGKCYESKRLFMIEELSKINYIKLDFDKESDVLSQIYLSTGTLKMKSKDDAIHIAIASKNRCDVILSWNFKHFVNPKIINMVLRVNLSEGYKVPTIVTPKSILEMEDD</sequence>
<evidence type="ECO:0000259" key="1">
    <source>
        <dbReference type="Pfam" id="PF13470"/>
    </source>
</evidence>
<dbReference type="SUPFAM" id="SSF88723">
    <property type="entry name" value="PIN domain-like"/>
    <property type="match status" value="1"/>
</dbReference>
<name>A0AA48I8E2_9FIRM</name>
<dbReference type="EMBL" id="AP027924">
    <property type="protein sequence ID" value="BED91988.1"/>
    <property type="molecule type" value="Genomic_DNA"/>
</dbReference>
<proteinExistence type="predicted"/>